<dbReference type="PROSITE" id="PS51352">
    <property type="entry name" value="THIOREDOXIN_2"/>
    <property type="match status" value="1"/>
</dbReference>
<dbReference type="InterPro" id="IPR050553">
    <property type="entry name" value="Thioredoxin_ResA/DsbE_sf"/>
</dbReference>
<gene>
    <name evidence="3" type="ORF">AWOD_II_0332</name>
</gene>
<dbReference type="STRING" id="80852.AWOD_II_0332"/>
<dbReference type="HOGENOM" id="CLU_042529_10_1_6"/>
<dbReference type="Gene3D" id="3.40.30.10">
    <property type="entry name" value="Glutaredoxin"/>
    <property type="match status" value="1"/>
</dbReference>
<dbReference type="PATRIC" id="fig|80852.17.peg.3088"/>
<dbReference type="AlphaFoldDB" id="A0A090I5W1"/>
<evidence type="ECO:0000313" key="3">
    <source>
        <dbReference type="EMBL" id="CED56980.1"/>
    </source>
</evidence>
<evidence type="ECO:0000256" key="1">
    <source>
        <dbReference type="SAM" id="Phobius"/>
    </source>
</evidence>
<keyword evidence="1" id="KW-0812">Transmembrane</keyword>
<dbReference type="InterPro" id="IPR013766">
    <property type="entry name" value="Thioredoxin_domain"/>
</dbReference>
<dbReference type="SUPFAM" id="SSF52833">
    <property type="entry name" value="Thioredoxin-like"/>
    <property type="match status" value="1"/>
</dbReference>
<organism evidence="3 4">
    <name type="scientific">Aliivibrio wodanis</name>
    <dbReference type="NCBI Taxonomy" id="80852"/>
    <lineage>
        <taxon>Bacteria</taxon>
        <taxon>Pseudomonadati</taxon>
        <taxon>Pseudomonadota</taxon>
        <taxon>Gammaproteobacteria</taxon>
        <taxon>Vibrionales</taxon>
        <taxon>Vibrionaceae</taxon>
        <taxon>Aliivibrio</taxon>
    </lineage>
</organism>
<protein>
    <submittedName>
        <fullName evidence="3">Putative suppressor for copper-sensitivity D</fullName>
    </submittedName>
</protein>
<dbReference type="PANTHER" id="PTHR42852:SF17">
    <property type="entry name" value="THIOREDOXIN-LIKE PROTEIN HI_1115"/>
    <property type="match status" value="1"/>
</dbReference>
<dbReference type="EMBL" id="LN554847">
    <property type="protein sequence ID" value="CED56980.1"/>
    <property type="molecule type" value="Genomic_DNA"/>
</dbReference>
<dbReference type="InterPro" id="IPR000866">
    <property type="entry name" value="AhpC/TSA"/>
</dbReference>
<evidence type="ECO:0000313" key="4">
    <source>
        <dbReference type="Proteomes" id="UP000032427"/>
    </source>
</evidence>
<keyword evidence="1" id="KW-1133">Transmembrane helix</keyword>
<sequence length="178" mass="19980">MTQDSVNEKKPKNSKADVIKFIKEIAKLAFFIILLVSAIDFWRSKDMPSESIPELSINTINGNWVDIEKMSHNEPVLLYFWGTWCPICNVVSPSVSWLANDHQVVSVAITSGDNKRLSQFMNYKEYEFPVINDSTGQISKEWGVTATPSIVIISNGKVSSITTGATTPFGLWLRLFFA</sequence>
<reference evidence="4" key="1">
    <citation type="submission" date="2014-09" db="EMBL/GenBank/DDBJ databases">
        <authorList>
            <person name="Hjerde E."/>
        </authorList>
    </citation>
    <scope>NUCLEOTIDE SEQUENCE [LARGE SCALE GENOMIC DNA]</scope>
    <source>
        <strain evidence="4">06/09/139</strain>
    </source>
</reference>
<dbReference type="GO" id="GO:0016209">
    <property type="term" value="F:antioxidant activity"/>
    <property type="evidence" value="ECO:0007669"/>
    <property type="project" value="InterPro"/>
</dbReference>
<dbReference type="OrthoDB" id="9796554at2"/>
<feature type="transmembrane region" description="Helical" evidence="1">
    <location>
        <begin position="21"/>
        <end position="42"/>
    </location>
</feature>
<accession>A0A090I5W1</accession>
<keyword evidence="1" id="KW-0472">Membrane</keyword>
<dbReference type="GeneID" id="28542580"/>
<evidence type="ECO:0000259" key="2">
    <source>
        <dbReference type="PROSITE" id="PS51352"/>
    </source>
</evidence>
<feature type="domain" description="Thioredoxin" evidence="2">
    <location>
        <begin position="46"/>
        <end position="178"/>
    </location>
</feature>
<dbReference type="GO" id="GO:0016491">
    <property type="term" value="F:oxidoreductase activity"/>
    <property type="evidence" value="ECO:0007669"/>
    <property type="project" value="InterPro"/>
</dbReference>
<dbReference type="Pfam" id="PF00578">
    <property type="entry name" value="AhpC-TSA"/>
    <property type="match status" value="1"/>
</dbReference>
<dbReference type="InterPro" id="IPR036249">
    <property type="entry name" value="Thioredoxin-like_sf"/>
</dbReference>
<dbReference type="KEGG" id="awd:AWOD_II_0332"/>
<keyword evidence="4" id="KW-1185">Reference proteome</keyword>
<name>A0A090I5W1_9GAMM</name>
<dbReference type="Proteomes" id="UP000032427">
    <property type="component" value="Chromosome 2"/>
</dbReference>
<proteinExistence type="predicted"/>
<dbReference type="PANTHER" id="PTHR42852">
    <property type="entry name" value="THIOL:DISULFIDE INTERCHANGE PROTEIN DSBE"/>
    <property type="match status" value="1"/>
</dbReference>
<dbReference type="CDD" id="cd03011">
    <property type="entry name" value="TlpA_like_ScsD_MtbDsbE"/>
    <property type="match status" value="1"/>
</dbReference>